<dbReference type="AlphaFoldDB" id="A0A7S2B8X6"/>
<name>A0A7S2B8X6_9CHLO</name>
<dbReference type="EMBL" id="HBGR01011007">
    <property type="protein sequence ID" value="CAD9389508.1"/>
    <property type="molecule type" value="Transcribed_RNA"/>
</dbReference>
<gene>
    <name evidence="2" type="ORF">PPRO1471_LOCUS7314</name>
</gene>
<feature type="compositionally biased region" description="Low complexity" evidence="1">
    <location>
        <begin position="7"/>
        <end position="19"/>
    </location>
</feature>
<protein>
    <submittedName>
        <fullName evidence="2">Uncharacterized protein</fullName>
    </submittedName>
</protein>
<feature type="region of interest" description="Disordered" evidence="1">
    <location>
        <begin position="104"/>
        <end position="127"/>
    </location>
</feature>
<evidence type="ECO:0000313" key="2">
    <source>
        <dbReference type="EMBL" id="CAD9389508.1"/>
    </source>
</evidence>
<organism evidence="2">
    <name type="scientific">Pycnococcus provasolii</name>
    <dbReference type="NCBI Taxonomy" id="41880"/>
    <lineage>
        <taxon>Eukaryota</taxon>
        <taxon>Viridiplantae</taxon>
        <taxon>Chlorophyta</taxon>
        <taxon>Pseudoscourfieldiophyceae</taxon>
        <taxon>Pseudoscourfieldiales</taxon>
        <taxon>Pycnococcaceae</taxon>
        <taxon>Pycnococcus</taxon>
    </lineage>
</organism>
<feature type="region of interest" description="Disordered" evidence="1">
    <location>
        <begin position="1"/>
        <end position="25"/>
    </location>
</feature>
<sequence length="127" mass="14297">MMSARTLRSLRPASRPCSRPSRRSAVRVMAMGGKKSEEKIFGMPIGWWLKDSVEDGVGSELSTKGDGGYTEQFTKELEVYQKTYTKQLKAAAGEYTVNYQQELLSGKSRDKKKKPYKSAEVTGKFMK</sequence>
<accession>A0A7S2B8X6</accession>
<evidence type="ECO:0000256" key="1">
    <source>
        <dbReference type="SAM" id="MobiDB-lite"/>
    </source>
</evidence>
<proteinExistence type="predicted"/>
<reference evidence="2" key="1">
    <citation type="submission" date="2021-01" db="EMBL/GenBank/DDBJ databases">
        <authorList>
            <person name="Corre E."/>
            <person name="Pelletier E."/>
            <person name="Niang G."/>
            <person name="Scheremetjew M."/>
            <person name="Finn R."/>
            <person name="Kale V."/>
            <person name="Holt S."/>
            <person name="Cochrane G."/>
            <person name="Meng A."/>
            <person name="Brown T."/>
            <person name="Cohen L."/>
        </authorList>
    </citation>
    <scope>NUCLEOTIDE SEQUENCE</scope>
    <source>
        <strain evidence="2">RCC733</strain>
    </source>
</reference>